<name>A0ABX5YNY8_9PLAN</name>
<evidence type="ECO:0000259" key="1">
    <source>
        <dbReference type="Pfam" id="PF13569"/>
    </source>
</evidence>
<dbReference type="InterPro" id="IPR025406">
    <property type="entry name" value="DUF4132"/>
</dbReference>
<gene>
    <name evidence="2" type="ORF">GmarT_32250</name>
</gene>
<reference evidence="2 3" key="1">
    <citation type="submission" date="2019-08" db="EMBL/GenBank/DDBJ databases">
        <title>Deep-cultivation of Planctomycetes and their phenomic and genomic characterization uncovers novel biology.</title>
        <authorList>
            <person name="Wiegand S."/>
            <person name="Jogler M."/>
            <person name="Boedeker C."/>
            <person name="Pinto D."/>
            <person name="Vollmers J."/>
            <person name="Rivas-Marin E."/>
            <person name="Kohn T."/>
            <person name="Peeters S.H."/>
            <person name="Heuer A."/>
            <person name="Rast P."/>
            <person name="Oberbeckmann S."/>
            <person name="Bunk B."/>
            <person name="Jeske O."/>
            <person name="Meyerdierks A."/>
            <person name="Storesund J.E."/>
            <person name="Kallscheuer N."/>
            <person name="Luecker S."/>
            <person name="Lage O.M."/>
            <person name="Pohl T."/>
            <person name="Merkel B.J."/>
            <person name="Hornburger P."/>
            <person name="Mueller R.-W."/>
            <person name="Bruemmer F."/>
            <person name="Labrenz M."/>
            <person name="Spormann A.M."/>
            <person name="Op den Camp H."/>
            <person name="Overmann J."/>
            <person name="Amann R."/>
            <person name="Jetten M.S.M."/>
            <person name="Mascher T."/>
            <person name="Medema M.H."/>
            <person name="Devos D.P."/>
            <person name="Kaster A.-K."/>
            <person name="Ovreas L."/>
            <person name="Rohde M."/>
            <person name="Galperin M.Y."/>
            <person name="Jogler C."/>
        </authorList>
    </citation>
    <scope>NUCLEOTIDE SEQUENCE [LARGE SCALE GENOMIC DNA]</scope>
    <source>
        <strain evidence="2 3">DSM 8797</strain>
    </source>
</reference>
<protein>
    <recommendedName>
        <fullName evidence="1">DUF4132 domain-containing protein</fullName>
    </recommendedName>
</protein>
<dbReference type="GeneID" id="98647749"/>
<dbReference type="EMBL" id="CP042910">
    <property type="protein sequence ID" value="QEG17345.1"/>
    <property type="molecule type" value="Genomic_DNA"/>
</dbReference>
<dbReference type="Proteomes" id="UP000322887">
    <property type="component" value="Chromosome"/>
</dbReference>
<organism evidence="2 3">
    <name type="scientific">Gimesia maris</name>
    <dbReference type="NCBI Taxonomy" id="122"/>
    <lineage>
        <taxon>Bacteria</taxon>
        <taxon>Pseudomonadati</taxon>
        <taxon>Planctomycetota</taxon>
        <taxon>Planctomycetia</taxon>
        <taxon>Planctomycetales</taxon>
        <taxon>Planctomycetaceae</taxon>
        <taxon>Gimesia</taxon>
    </lineage>
</organism>
<sequence length="306" mass="34337">MAAAESSVKSKAIEDISWLDAEKEYALGVHRGKLVCRNPKGKKLSAVPKWLKETELAEQLLALCEWLADHEMECQHRIETWMLRSLPVPRDAVEAVWADPVWSDALRNMVVTPLDAKGKANTEQTGLLRDVVAKKGIGVVDRDGETQWIKAAQILIPHPILIDGLEDLREISVDLKFSQAINQLFRTVFSATAAQQDLTRITDFQGGRFAQLNFVTSLCKRLGNPVRGGYACNKIWENSIPLEARFWVGDEYPESETSTGELIFVNEEQVPQKIEDVGPVTFSEGMLMASQIYAKRQVEKEEIDNS</sequence>
<dbReference type="RefSeq" id="WP_002643578.1">
    <property type="nucleotide sequence ID" value="NZ_CP042910.1"/>
</dbReference>
<evidence type="ECO:0000313" key="3">
    <source>
        <dbReference type="Proteomes" id="UP000322887"/>
    </source>
</evidence>
<keyword evidence="3" id="KW-1185">Reference proteome</keyword>
<feature type="domain" description="DUF4132" evidence="1">
    <location>
        <begin position="41"/>
        <end position="223"/>
    </location>
</feature>
<evidence type="ECO:0000313" key="2">
    <source>
        <dbReference type="EMBL" id="QEG17345.1"/>
    </source>
</evidence>
<proteinExistence type="predicted"/>
<accession>A0ABX5YNY8</accession>
<dbReference type="Pfam" id="PF13569">
    <property type="entry name" value="DUF4132"/>
    <property type="match status" value="1"/>
</dbReference>